<keyword evidence="1" id="KW-0446">Lipid-binding</keyword>
<dbReference type="PROSITE" id="PS51482">
    <property type="entry name" value="DEGV"/>
    <property type="match status" value="1"/>
</dbReference>
<dbReference type="GO" id="GO:0008289">
    <property type="term" value="F:lipid binding"/>
    <property type="evidence" value="ECO:0007669"/>
    <property type="project" value="UniProtKB-KW"/>
</dbReference>
<dbReference type="InterPro" id="IPR050270">
    <property type="entry name" value="DegV_domain_contain"/>
</dbReference>
<sequence length="287" mass="32186">MKKVKIIADSGCNIDLEMAKEYGISILPFNINFKDKSYIDLYEISKSEFLEKYKASDEKVTTSIPSIGYFLKLLEEEYDRGYRDFLIFSISKKLTGMNQMMHIGKDEFLEKKSDANIEIIDTNTATIASIYPVIKAAKYAEDGESLEQIYKKSLENLKYVNVCGVVKNLDALSRGGRLPKSIAKLGNLISFSPVLCIENGEVSLIKKVTGKKKSYKELIKYVKKLCTKYDSYQLIIGGAGSDEPIEIIKEGLAEEIEKANDFKIIDVTPVIGVHLGDGVVFCSVFPY</sequence>
<dbReference type="InterPro" id="IPR043168">
    <property type="entry name" value="DegV_C"/>
</dbReference>
<accession>A0A6N7VDI6</accession>
<keyword evidence="3" id="KW-1185">Reference proteome</keyword>
<dbReference type="NCBIfam" id="TIGR00762">
    <property type="entry name" value="DegV"/>
    <property type="match status" value="1"/>
</dbReference>
<reference evidence="2 3" key="1">
    <citation type="submission" date="2019-08" db="EMBL/GenBank/DDBJ databases">
        <title>In-depth cultivation of the pig gut microbiome towards novel bacterial diversity and tailored functional studies.</title>
        <authorList>
            <person name="Wylensek D."/>
            <person name="Hitch T.C.A."/>
            <person name="Clavel T."/>
        </authorList>
    </citation>
    <scope>NUCLEOTIDE SEQUENCE [LARGE SCALE GENOMIC DNA]</scope>
    <source>
        <strain evidence="2 3">WCA-380-WT-2B</strain>
    </source>
</reference>
<gene>
    <name evidence="2" type="ORF">FYJ26_03535</name>
</gene>
<dbReference type="PANTHER" id="PTHR33434">
    <property type="entry name" value="DEGV DOMAIN-CONTAINING PROTEIN DR_1986-RELATED"/>
    <property type="match status" value="1"/>
</dbReference>
<dbReference type="Gene3D" id="3.30.1180.10">
    <property type="match status" value="1"/>
</dbReference>
<proteinExistence type="predicted"/>
<dbReference type="Pfam" id="PF02645">
    <property type="entry name" value="DegV"/>
    <property type="match status" value="1"/>
</dbReference>
<evidence type="ECO:0000313" key="2">
    <source>
        <dbReference type="EMBL" id="MSS77485.1"/>
    </source>
</evidence>
<dbReference type="SUPFAM" id="SSF82549">
    <property type="entry name" value="DAK1/DegV-like"/>
    <property type="match status" value="1"/>
</dbReference>
<name>A0A6N7VDI6_9FIRM</name>
<dbReference type="PANTHER" id="PTHR33434:SF2">
    <property type="entry name" value="FATTY ACID-BINDING PROTEIN TM_1468"/>
    <property type="match status" value="1"/>
</dbReference>
<comment type="caution">
    <text evidence="2">The sequence shown here is derived from an EMBL/GenBank/DDBJ whole genome shotgun (WGS) entry which is preliminary data.</text>
</comment>
<dbReference type="RefSeq" id="WP_154539667.1">
    <property type="nucleotide sequence ID" value="NZ_VULQ01000003.1"/>
</dbReference>
<organism evidence="2 3">
    <name type="scientific">Anaerococcus porci</name>
    <dbReference type="NCBI Taxonomy" id="2652269"/>
    <lineage>
        <taxon>Bacteria</taxon>
        <taxon>Bacillati</taxon>
        <taxon>Bacillota</taxon>
        <taxon>Tissierellia</taxon>
        <taxon>Tissierellales</taxon>
        <taxon>Peptoniphilaceae</taxon>
        <taxon>Anaerococcus</taxon>
    </lineage>
</organism>
<evidence type="ECO:0000313" key="3">
    <source>
        <dbReference type="Proteomes" id="UP000441925"/>
    </source>
</evidence>
<protein>
    <submittedName>
        <fullName evidence="2">DegV family protein</fullName>
    </submittedName>
</protein>
<dbReference type="EMBL" id="VULQ01000003">
    <property type="protein sequence ID" value="MSS77485.1"/>
    <property type="molecule type" value="Genomic_DNA"/>
</dbReference>
<dbReference type="InterPro" id="IPR003797">
    <property type="entry name" value="DegV"/>
</dbReference>
<dbReference type="Proteomes" id="UP000441925">
    <property type="component" value="Unassembled WGS sequence"/>
</dbReference>
<evidence type="ECO:0000256" key="1">
    <source>
        <dbReference type="ARBA" id="ARBA00023121"/>
    </source>
</evidence>
<dbReference type="AlphaFoldDB" id="A0A6N7VDI6"/>
<dbReference type="Gene3D" id="3.40.50.10170">
    <property type="match status" value="1"/>
</dbReference>